<reference evidence="1 2" key="1">
    <citation type="journal article" date="2005" name="Nucleic Acids Res.">
        <title>Genomic blueprint of Hahella chejuensis, a marine microbe producing an algicidal agent.</title>
        <authorList>
            <person name="Jeong H."/>
            <person name="Yim J.H."/>
            <person name="Lee C."/>
            <person name="Choi S.-H."/>
            <person name="Park Y.K."/>
            <person name="Yoon S.H."/>
            <person name="Hur C.-G."/>
            <person name="Kang H.-Y."/>
            <person name="Kim D."/>
            <person name="Lee H.H."/>
            <person name="Park K.H."/>
            <person name="Park S.-H."/>
            <person name="Park H.-S."/>
            <person name="Lee H.K."/>
            <person name="Oh T.K."/>
            <person name="Kim J.F."/>
        </authorList>
    </citation>
    <scope>NUCLEOTIDE SEQUENCE [LARGE SCALE GENOMIC DNA]</scope>
    <source>
        <strain evidence="1 2">KCTC 2396</strain>
    </source>
</reference>
<dbReference type="AlphaFoldDB" id="Q2SBZ1"/>
<proteinExistence type="predicted"/>
<dbReference type="HOGENOM" id="CLU_3396814_0_0_6"/>
<evidence type="ECO:0000313" key="2">
    <source>
        <dbReference type="Proteomes" id="UP000000238"/>
    </source>
</evidence>
<dbReference type="KEGG" id="hch:HCH_05153"/>
<dbReference type="Proteomes" id="UP000000238">
    <property type="component" value="Chromosome"/>
</dbReference>
<evidence type="ECO:0000313" key="1">
    <source>
        <dbReference type="EMBL" id="ABC31833.1"/>
    </source>
</evidence>
<accession>Q2SBZ1</accession>
<name>Q2SBZ1_HAHCH</name>
<organism evidence="1 2">
    <name type="scientific">Hahella chejuensis (strain KCTC 2396)</name>
    <dbReference type="NCBI Taxonomy" id="349521"/>
    <lineage>
        <taxon>Bacteria</taxon>
        <taxon>Pseudomonadati</taxon>
        <taxon>Pseudomonadota</taxon>
        <taxon>Gammaproteobacteria</taxon>
        <taxon>Oceanospirillales</taxon>
        <taxon>Hahellaceae</taxon>
        <taxon>Hahella</taxon>
    </lineage>
</organism>
<dbReference type="STRING" id="349521.HCH_05153"/>
<protein>
    <submittedName>
        <fullName evidence="1">Uncharacterized protein</fullName>
    </submittedName>
</protein>
<sequence>MLIMIPVDGVEPGESIFKLWTDKTNQWNGDR</sequence>
<gene>
    <name evidence="1" type="ordered locus">HCH_05153</name>
</gene>
<keyword evidence="2" id="KW-1185">Reference proteome</keyword>
<dbReference type="EMBL" id="CP000155">
    <property type="protein sequence ID" value="ABC31833.1"/>
    <property type="molecule type" value="Genomic_DNA"/>
</dbReference>